<dbReference type="OrthoDB" id="3057168at2759"/>
<dbReference type="AlphaFoldDB" id="A0A0C3H0W9"/>
<organism evidence="2 3">
    <name type="scientific">Oidiodendron maius (strain Zn)</name>
    <dbReference type="NCBI Taxonomy" id="913774"/>
    <lineage>
        <taxon>Eukaryota</taxon>
        <taxon>Fungi</taxon>
        <taxon>Dikarya</taxon>
        <taxon>Ascomycota</taxon>
        <taxon>Pezizomycotina</taxon>
        <taxon>Leotiomycetes</taxon>
        <taxon>Leotiomycetes incertae sedis</taxon>
        <taxon>Myxotrichaceae</taxon>
        <taxon>Oidiodendron</taxon>
    </lineage>
</organism>
<sequence length="421" mass="47749">MASAKELPLRTFKRLIVCCDGTWEDGTSEIETPPSNITRLSRCLKQYAKVERDGVIMSVPQITYYQKGVGTGVVDQYIGGLSGAGLSANVRAAYAFLAENYDDGDELYFFGFSRGAYTARAVAGLVADMGLLTPRGLDNFSTVYNDYYKYKKLSYDNDTRKRLGFRPPLPRFTIQIIGVFDTVGFHDSRLNSWLFGEKFELPNTTLSPEVRYAFHALSLDETRHAFSPTLWHCPAKVDDQELLQVWFSGGHGDVGGGDTDPRLSNITLAWMISNCTKHNQLDFDLDYLMDNPPPPIQHGDLPWPTDIGRNETWEVVQYIEAFVFGYSNRTPLKYTDENDDAMYTNEYIHESINDRNIVKAKIANAVGEFVSWPSKVINQRLRENTWLLKDGSEISEYKATELERILRGRIRTVHALQVDPI</sequence>
<evidence type="ECO:0000259" key="1">
    <source>
        <dbReference type="Pfam" id="PF09994"/>
    </source>
</evidence>
<dbReference type="Pfam" id="PF09994">
    <property type="entry name" value="T6SS_Tle1-like_cat"/>
    <property type="match status" value="1"/>
</dbReference>
<evidence type="ECO:0000313" key="2">
    <source>
        <dbReference type="EMBL" id="KIM96116.1"/>
    </source>
</evidence>
<reference evidence="2 3" key="1">
    <citation type="submission" date="2014-04" db="EMBL/GenBank/DDBJ databases">
        <authorList>
            <consortium name="DOE Joint Genome Institute"/>
            <person name="Kuo A."/>
            <person name="Martino E."/>
            <person name="Perotto S."/>
            <person name="Kohler A."/>
            <person name="Nagy L.G."/>
            <person name="Floudas D."/>
            <person name="Copeland A."/>
            <person name="Barry K.W."/>
            <person name="Cichocki N."/>
            <person name="Veneault-Fourrey C."/>
            <person name="LaButti K."/>
            <person name="Lindquist E.A."/>
            <person name="Lipzen A."/>
            <person name="Lundell T."/>
            <person name="Morin E."/>
            <person name="Murat C."/>
            <person name="Sun H."/>
            <person name="Tunlid A."/>
            <person name="Henrissat B."/>
            <person name="Grigoriev I.V."/>
            <person name="Hibbett D.S."/>
            <person name="Martin F."/>
            <person name="Nordberg H.P."/>
            <person name="Cantor M.N."/>
            <person name="Hua S.X."/>
        </authorList>
    </citation>
    <scope>NUCLEOTIDE SEQUENCE [LARGE SCALE GENOMIC DNA]</scope>
    <source>
        <strain evidence="2 3">Zn</strain>
    </source>
</reference>
<dbReference type="InParanoid" id="A0A0C3H0W9"/>
<dbReference type="InterPro" id="IPR018712">
    <property type="entry name" value="Tle1-like_cat"/>
</dbReference>
<dbReference type="SUPFAM" id="SSF53474">
    <property type="entry name" value="alpha/beta-Hydrolases"/>
    <property type="match status" value="1"/>
</dbReference>
<gene>
    <name evidence="2" type="ORF">OIDMADRAFT_170812</name>
</gene>
<dbReference type="PANTHER" id="PTHR33840">
    <property type="match status" value="1"/>
</dbReference>
<keyword evidence="3" id="KW-1185">Reference proteome</keyword>
<dbReference type="PANTHER" id="PTHR33840:SF1">
    <property type="entry name" value="TLE1 PHOSPHOLIPASE DOMAIN-CONTAINING PROTEIN"/>
    <property type="match status" value="1"/>
</dbReference>
<evidence type="ECO:0000313" key="3">
    <source>
        <dbReference type="Proteomes" id="UP000054321"/>
    </source>
</evidence>
<dbReference type="HOGENOM" id="CLU_005049_1_0_1"/>
<dbReference type="Proteomes" id="UP000054321">
    <property type="component" value="Unassembled WGS sequence"/>
</dbReference>
<reference evidence="3" key="2">
    <citation type="submission" date="2015-01" db="EMBL/GenBank/DDBJ databases">
        <title>Evolutionary Origins and Diversification of the Mycorrhizal Mutualists.</title>
        <authorList>
            <consortium name="DOE Joint Genome Institute"/>
            <consortium name="Mycorrhizal Genomics Consortium"/>
            <person name="Kohler A."/>
            <person name="Kuo A."/>
            <person name="Nagy L.G."/>
            <person name="Floudas D."/>
            <person name="Copeland A."/>
            <person name="Barry K.W."/>
            <person name="Cichocki N."/>
            <person name="Veneault-Fourrey C."/>
            <person name="LaButti K."/>
            <person name="Lindquist E.A."/>
            <person name="Lipzen A."/>
            <person name="Lundell T."/>
            <person name="Morin E."/>
            <person name="Murat C."/>
            <person name="Riley R."/>
            <person name="Ohm R."/>
            <person name="Sun H."/>
            <person name="Tunlid A."/>
            <person name="Henrissat B."/>
            <person name="Grigoriev I.V."/>
            <person name="Hibbett D.S."/>
            <person name="Martin F."/>
        </authorList>
    </citation>
    <scope>NUCLEOTIDE SEQUENCE [LARGE SCALE GENOMIC DNA]</scope>
    <source>
        <strain evidence="3">Zn</strain>
    </source>
</reference>
<accession>A0A0C3H0W9</accession>
<proteinExistence type="predicted"/>
<dbReference type="STRING" id="913774.A0A0C3H0W9"/>
<protein>
    <recommendedName>
        <fullName evidence="1">T6SS Phospholipase effector Tle1-like catalytic domain-containing protein</fullName>
    </recommendedName>
</protein>
<feature type="domain" description="T6SS Phospholipase effector Tle1-like catalytic" evidence="1">
    <location>
        <begin position="13"/>
        <end position="273"/>
    </location>
</feature>
<dbReference type="InterPro" id="IPR029058">
    <property type="entry name" value="AB_hydrolase_fold"/>
</dbReference>
<name>A0A0C3H0W9_OIDMZ</name>
<dbReference type="EMBL" id="KN832885">
    <property type="protein sequence ID" value="KIM96116.1"/>
    <property type="molecule type" value="Genomic_DNA"/>
</dbReference>